<dbReference type="Gene3D" id="3.40.718.10">
    <property type="entry name" value="Isopropylmalate Dehydrogenase"/>
    <property type="match status" value="1"/>
</dbReference>
<comment type="catalytic activity">
    <reaction evidence="1 10">
        <text>a fatty acyl-[ACP] + phosphate = an acyl phosphate + holo-[ACP]</text>
        <dbReference type="Rhea" id="RHEA:42292"/>
        <dbReference type="Rhea" id="RHEA-COMP:9685"/>
        <dbReference type="Rhea" id="RHEA-COMP:14125"/>
        <dbReference type="ChEBI" id="CHEBI:43474"/>
        <dbReference type="ChEBI" id="CHEBI:59918"/>
        <dbReference type="ChEBI" id="CHEBI:64479"/>
        <dbReference type="ChEBI" id="CHEBI:138651"/>
        <dbReference type="EC" id="2.3.1.274"/>
    </reaction>
</comment>
<protein>
    <recommendedName>
        <fullName evidence="8 10">Phosphate acyltransferase</fullName>
        <ecNumber evidence="8 10">2.3.1.274</ecNumber>
    </recommendedName>
    <alternativeName>
        <fullName evidence="10">Acyl-ACP phosphotransacylase</fullName>
    </alternativeName>
    <alternativeName>
        <fullName evidence="10">Acyl-[acyl-carrier-protein]--phosphate acyltransferase</fullName>
    </alternativeName>
    <alternativeName>
        <fullName evidence="10">Phosphate-acyl-ACP acyltransferase</fullName>
    </alternativeName>
</protein>
<dbReference type="AlphaFoldDB" id="A0A3N1UH95"/>
<evidence type="ECO:0000313" key="11">
    <source>
        <dbReference type="EMBL" id="ROQ90632.1"/>
    </source>
</evidence>
<proteinExistence type="inferred from homology"/>
<evidence type="ECO:0000256" key="5">
    <source>
        <dbReference type="ARBA" id="ARBA00023098"/>
    </source>
</evidence>
<evidence type="ECO:0000256" key="9">
    <source>
        <dbReference type="ARBA" id="ARBA00046608"/>
    </source>
</evidence>
<evidence type="ECO:0000256" key="2">
    <source>
        <dbReference type="ARBA" id="ARBA00022490"/>
    </source>
</evidence>
<comment type="subunit">
    <text evidence="9 10">Homodimer. Probably interacts with PlsY.</text>
</comment>
<dbReference type="InterPro" id="IPR012281">
    <property type="entry name" value="Phospholipid_synth_PlsX-like"/>
</dbReference>
<accession>A0A3N1UH95</accession>
<evidence type="ECO:0000256" key="7">
    <source>
        <dbReference type="ARBA" id="ARBA00023264"/>
    </source>
</evidence>
<dbReference type="UniPathway" id="UPA00085"/>
<evidence type="ECO:0000313" key="12">
    <source>
        <dbReference type="Proteomes" id="UP000276223"/>
    </source>
</evidence>
<dbReference type="GO" id="GO:0006633">
    <property type="term" value="P:fatty acid biosynthetic process"/>
    <property type="evidence" value="ECO:0007669"/>
    <property type="project" value="UniProtKB-UniRule"/>
</dbReference>
<dbReference type="Pfam" id="PF02504">
    <property type="entry name" value="FA_synthesis"/>
    <property type="match status" value="1"/>
</dbReference>
<keyword evidence="7 10" id="KW-1208">Phospholipid metabolism</keyword>
<comment type="function">
    <text evidence="10">Catalyzes the reversible formation of acyl-phosphate (acyl-PO(4)) from acyl-[acyl-carrier-protein] (acyl-ACP). This enzyme utilizes acyl-ACP as fatty acyl donor, but not acyl-CoA.</text>
</comment>
<dbReference type="OrthoDB" id="9806408at2"/>
<dbReference type="RefSeq" id="WP_123290982.1">
    <property type="nucleotide sequence ID" value="NZ_RJVA01000014.1"/>
</dbReference>
<keyword evidence="6 10" id="KW-0594">Phospholipid biosynthesis</keyword>
<dbReference type="HAMAP" id="MF_00019">
    <property type="entry name" value="PlsX"/>
    <property type="match status" value="1"/>
</dbReference>
<comment type="subcellular location">
    <subcellularLocation>
        <location evidence="10">Cytoplasm</location>
    </subcellularLocation>
    <text evidence="10">Associated with the membrane possibly through PlsY.</text>
</comment>
<keyword evidence="3 10" id="KW-0444">Lipid biosynthesis</keyword>
<name>A0A3N1UH95_9BACT</name>
<evidence type="ECO:0000256" key="8">
    <source>
        <dbReference type="ARBA" id="ARBA00024069"/>
    </source>
</evidence>
<evidence type="ECO:0000256" key="3">
    <source>
        <dbReference type="ARBA" id="ARBA00022516"/>
    </source>
</evidence>
<reference evidence="11 12" key="1">
    <citation type="submission" date="2018-11" db="EMBL/GenBank/DDBJ databases">
        <title>Genomic Encyclopedia of Type Strains, Phase IV (KMG-IV): sequencing the most valuable type-strain genomes for metagenomic binning, comparative biology and taxonomic classification.</title>
        <authorList>
            <person name="Goeker M."/>
        </authorList>
    </citation>
    <scope>NUCLEOTIDE SEQUENCE [LARGE SCALE GENOMIC DNA]</scope>
    <source>
        <strain evidence="11 12">DSM 22027</strain>
    </source>
</reference>
<keyword evidence="2 10" id="KW-0963">Cytoplasm</keyword>
<comment type="caution">
    <text evidence="11">The sequence shown here is derived from an EMBL/GenBank/DDBJ whole genome shotgun (WGS) entry which is preliminary data.</text>
</comment>
<dbReference type="InterPro" id="IPR003664">
    <property type="entry name" value="FA_synthesis"/>
</dbReference>
<dbReference type="Proteomes" id="UP000276223">
    <property type="component" value="Unassembled WGS sequence"/>
</dbReference>
<dbReference type="EC" id="2.3.1.274" evidence="8 10"/>
<evidence type="ECO:0000256" key="1">
    <source>
        <dbReference type="ARBA" id="ARBA00001232"/>
    </source>
</evidence>
<dbReference type="PIRSF" id="PIRSF002465">
    <property type="entry name" value="Phsphlp_syn_PlsX"/>
    <property type="match status" value="1"/>
</dbReference>
<keyword evidence="4 10" id="KW-0808">Transferase</keyword>
<keyword evidence="5 10" id="KW-0443">Lipid metabolism</keyword>
<evidence type="ECO:0000256" key="4">
    <source>
        <dbReference type="ARBA" id="ARBA00022679"/>
    </source>
</evidence>
<evidence type="ECO:0000256" key="6">
    <source>
        <dbReference type="ARBA" id="ARBA00023209"/>
    </source>
</evidence>
<gene>
    <name evidence="10" type="primary">plsX</name>
    <name evidence="11" type="ORF">EDC27_2513</name>
</gene>
<dbReference type="PANTHER" id="PTHR30100:SF1">
    <property type="entry name" value="PHOSPHATE ACYLTRANSFERASE"/>
    <property type="match status" value="1"/>
</dbReference>
<organism evidence="11 12">
    <name type="scientific">Desulfosoma caldarium</name>
    <dbReference type="NCBI Taxonomy" id="610254"/>
    <lineage>
        <taxon>Bacteria</taxon>
        <taxon>Pseudomonadati</taxon>
        <taxon>Thermodesulfobacteriota</taxon>
        <taxon>Syntrophobacteria</taxon>
        <taxon>Syntrophobacterales</taxon>
        <taxon>Syntrophobacteraceae</taxon>
        <taxon>Desulfosoma</taxon>
    </lineage>
</organism>
<dbReference type="GO" id="GO:0043811">
    <property type="term" value="F:phosphate:acyl-[acyl carrier protein] acyltransferase activity"/>
    <property type="evidence" value="ECO:0007669"/>
    <property type="project" value="UniProtKB-UniRule"/>
</dbReference>
<keyword evidence="11" id="KW-0012">Acyltransferase</keyword>
<dbReference type="GO" id="GO:0005737">
    <property type="term" value="C:cytoplasm"/>
    <property type="evidence" value="ECO:0007669"/>
    <property type="project" value="UniProtKB-SubCell"/>
</dbReference>
<dbReference type="SUPFAM" id="SSF53659">
    <property type="entry name" value="Isocitrate/Isopropylmalate dehydrogenase-like"/>
    <property type="match status" value="1"/>
</dbReference>
<comment type="similarity">
    <text evidence="10">Belongs to the PlsX family.</text>
</comment>
<comment type="pathway">
    <text evidence="10">Lipid metabolism; phospholipid metabolism.</text>
</comment>
<dbReference type="PANTHER" id="PTHR30100">
    <property type="entry name" value="FATTY ACID/PHOSPHOLIPID SYNTHESIS PROTEIN PLSX"/>
    <property type="match status" value="1"/>
</dbReference>
<sequence>MAGPMVIAVDAMGGDAAPDAVVRGALQASARTNARILLVGDEKRLHRCLTSERHSPAIDVLHAPETVDMGDIGPLALRKKRLSSLYVAMDQLQRGTADAVVSAGNSAAIVATASHHLGLIPGLKRPALGVLLPSFGPDILLADAGAHSESGSIHLAQTVFLAISFLKHSCGRPHPSIGILNIGHEPTKGPRAIQGAMKLLAESFTPALRYVEPHTLFHGTVDGVVCDGFVGNALVKLLEGVSDAARQCLGTLGGDKLEPSAHRKAPPPEQWLHRLASKELGAAPLLGVRKTVLIAHGRSQAREIANAILDAVGYVRQELYPRMEKDGELLEHLAAVRSHYTRWMLAGLKGPWRLSTKKPESDKGGQP</sequence>
<evidence type="ECO:0000256" key="10">
    <source>
        <dbReference type="HAMAP-Rule" id="MF_00019"/>
    </source>
</evidence>
<dbReference type="EMBL" id="RJVA01000014">
    <property type="protein sequence ID" value="ROQ90632.1"/>
    <property type="molecule type" value="Genomic_DNA"/>
</dbReference>
<keyword evidence="12" id="KW-1185">Reference proteome</keyword>
<dbReference type="GO" id="GO:0008654">
    <property type="term" value="P:phospholipid biosynthetic process"/>
    <property type="evidence" value="ECO:0007669"/>
    <property type="project" value="UniProtKB-KW"/>
</dbReference>